<reference evidence="4" key="1">
    <citation type="journal article" date="2019" name="Int. J. Syst. Evol. Microbiol.">
        <title>The Global Catalogue of Microorganisms (GCM) 10K type strain sequencing project: providing services to taxonomists for standard genome sequencing and annotation.</title>
        <authorList>
            <consortium name="The Broad Institute Genomics Platform"/>
            <consortium name="The Broad Institute Genome Sequencing Center for Infectious Disease"/>
            <person name="Wu L."/>
            <person name="Ma J."/>
        </authorList>
    </citation>
    <scope>NUCLEOTIDE SEQUENCE [LARGE SCALE GENOMIC DNA]</scope>
    <source>
        <strain evidence="4">CGMCC 1.6784</strain>
    </source>
</reference>
<feature type="compositionally biased region" description="Gly residues" evidence="1">
    <location>
        <begin position="32"/>
        <end position="45"/>
    </location>
</feature>
<dbReference type="Proteomes" id="UP000605099">
    <property type="component" value="Unassembled WGS sequence"/>
</dbReference>
<proteinExistence type="predicted"/>
<feature type="chain" id="PRO_5046575483" description="LTXXQ motif family protein" evidence="2">
    <location>
        <begin position="30"/>
        <end position="235"/>
    </location>
</feature>
<organism evidence="3 4">
    <name type="scientific">Novosphingobium indicum</name>
    <dbReference type="NCBI Taxonomy" id="462949"/>
    <lineage>
        <taxon>Bacteria</taxon>
        <taxon>Pseudomonadati</taxon>
        <taxon>Pseudomonadota</taxon>
        <taxon>Alphaproteobacteria</taxon>
        <taxon>Sphingomonadales</taxon>
        <taxon>Sphingomonadaceae</taxon>
        <taxon>Novosphingobium</taxon>
    </lineage>
</organism>
<protein>
    <recommendedName>
        <fullName evidence="5">LTXXQ motif family protein</fullName>
    </recommendedName>
</protein>
<gene>
    <name evidence="3" type="ORF">GCM10011349_07410</name>
</gene>
<evidence type="ECO:0000256" key="1">
    <source>
        <dbReference type="SAM" id="MobiDB-lite"/>
    </source>
</evidence>
<name>A0ABQ2JD56_9SPHN</name>
<evidence type="ECO:0008006" key="5">
    <source>
        <dbReference type="Google" id="ProtNLM"/>
    </source>
</evidence>
<keyword evidence="4" id="KW-1185">Reference proteome</keyword>
<dbReference type="RefSeq" id="WP_188818343.1">
    <property type="nucleotide sequence ID" value="NZ_BMLK01000003.1"/>
</dbReference>
<accession>A0ABQ2JD56</accession>
<comment type="caution">
    <text evidence="3">The sequence shown here is derived from an EMBL/GenBank/DDBJ whole genome shotgun (WGS) entry which is preliminary data.</text>
</comment>
<keyword evidence="2" id="KW-0732">Signal</keyword>
<dbReference type="EMBL" id="BMLK01000003">
    <property type="protein sequence ID" value="GGN43374.1"/>
    <property type="molecule type" value="Genomic_DNA"/>
</dbReference>
<evidence type="ECO:0000313" key="4">
    <source>
        <dbReference type="Proteomes" id="UP000605099"/>
    </source>
</evidence>
<evidence type="ECO:0000313" key="3">
    <source>
        <dbReference type="EMBL" id="GGN43374.1"/>
    </source>
</evidence>
<feature type="compositionally biased region" description="Basic and acidic residues" evidence="1">
    <location>
        <begin position="58"/>
        <end position="97"/>
    </location>
</feature>
<feature type="region of interest" description="Disordered" evidence="1">
    <location>
        <begin position="28"/>
        <end position="97"/>
    </location>
</feature>
<feature type="signal peptide" evidence="2">
    <location>
        <begin position="1"/>
        <end position="29"/>
    </location>
</feature>
<evidence type="ECO:0000256" key="2">
    <source>
        <dbReference type="SAM" id="SignalP"/>
    </source>
</evidence>
<sequence length="235" mass="25917">MKANSSTARTITALMAAAALGSLAAPALAQRGSGGGGGMGGGPGGQAMPTPTSPGTMDRMRDQDRLRDNTGDQDQDRDRDQDRLRDGTGDQDRLRDRDRIHVDQAVVGQMASWQLLSDQERMQFHARMRSANTAQERNAIRSEYQNTIRQRAGDLGVSAPFGPQRPGSGMRDGYYLSKILTEQERLQFHNRMRAANSLEERNRIRTEMQTTARERAQEMGIEVPAWFAGGPDKGQ</sequence>